<protein>
    <recommendedName>
        <fullName evidence="3">Polysaccharide deacetylase</fullName>
    </recommendedName>
</protein>
<sequence length="306" mass="35324">MKTLLKKALYQFKSYPIPSSYNLQLGYIFHTEMVFNDKMFKDLLHFCSEFKAITGTQPICTVMSGVSPKVADGMRQHKCEDKKLADRYHELGGFATLGYHGHFYLNPALFKRKEAEIRSNNFSKQNLKEQFTRDLEWFSSHNLPHNGLYAAGWWFMNQHLLAMLIEAGFAYDFSFSKHIHFRNQFSHKLMLENELRAGEPFEITIPGQGSIKEIQNLTGSPSTPHFQDFTRNLLHILDPSQPRVTGVINSHDYDLDLKNTLLLFRNLEKLSNVSFFDANQLLDKRLNLSYKPVSLSSTLFEGPSLT</sequence>
<dbReference type="Proteomes" id="UP000563094">
    <property type="component" value="Unassembled WGS sequence"/>
</dbReference>
<evidence type="ECO:0000313" key="2">
    <source>
        <dbReference type="Proteomes" id="UP000563094"/>
    </source>
</evidence>
<dbReference type="AlphaFoldDB" id="A0A839GT68"/>
<reference evidence="1 2" key="1">
    <citation type="submission" date="2020-08" db="EMBL/GenBank/DDBJ databases">
        <title>Genomic Encyclopedia of Type Strains, Phase IV (KMG-IV): sequencing the most valuable type-strain genomes for metagenomic binning, comparative biology and taxonomic classification.</title>
        <authorList>
            <person name="Goeker M."/>
        </authorList>
    </citation>
    <scope>NUCLEOTIDE SEQUENCE [LARGE SCALE GENOMIC DNA]</scope>
    <source>
        <strain evidence="1 2">DSM 29854</strain>
    </source>
</reference>
<accession>A0A839GT68</accession>
<name>A0A839GT68_9BACT</name>
<proteinExistence type="predicted"/>
<dbReference type="EMBL" id="JACJIQ010000005">
    <property type="protein sequence ID" value="MBA9076991.1"/>
    <property type="molecule type" value="Genomic_DNA"/>
</dbReference>
<keyword evidence="2" id="KW-1185">Reference proteome</keyword>
<gene>
    <name evidence="1" type="ORF">FHS90_001699</name>
</gene>
<comment type="caution">
    <text evidence="1">The sequence shown here is derived from an EMBL/GenBank/DDBJ whole genome shotgun (WGS) entry which is preliminary data.</text>
</comment>
<evidence type="ECO:0008006" key="3">
    <source>
        <dbReference type="Google" id="ProtNLM"/>
    </source>
</evidence>
<evidence type="ECO:0000313" key="1">
    <source>
        <dbReference type="EMBL" id="MBA9076991.1"/>
    </source>
</evidence>
<dbReference type="RefSeq" id="WP_182512662.1">
    <property type="nucleotide sequence ID" value="NZ_JACJIQ010000005.1"/>
</dbReference>
<organism evidence="1 2">
    <name type="scientific">Rufibacter quisquiliarum</name>
    <dbReference type="NCBI Taxonomy" id="1549639"/>
    <lineage>
        <taxon>Bacteria</taxon>
        <taxon>Pseudomonadati</taxon>
        <taxon>Bacteroidota</taxon>
        <taxon>Cytophagia</taxon>
        <taxon>Cytophagales</taxon>
        <taxon>Hymenobacteraceae</taxon>
        <taxon>Rufibacter</taxon>
    </lineage>
</organism>